<keyword evidence="2" id="KW-0812">Transmembrane</keyword>
<dbReference type="AlphaFoldDB" id="A0A841GMF1"/>
<dbReference type="Proteomes" id="UP000582837">
    <property type="component" value="Unassembled WGS sequence"/>
</dbReference>
<accession>A0A841GMF1</accession>
<proteinExistence type="predicted"/>
<dbReference type="EMBL" id="JACHIA010000003">
    <property type="protein sequence ID" value="MBB6069797.1"/>
    <property type="molecule type" value="Genomic_DNA"/>
</dbReference>
<dbReference type="RefSeq" id="WP_170036071.1">
    <property type="nucleotide sequence ID" value="NZ_JABDTL010000002.1"/>
</dbReference>
<protein>
    <submittedName>
        <fullName evidence="3">Uncharacterized protein</fullName>
    </submittedName>
</protein>
<keyword evidence="2" id="KW-1133">Transmembrane helix</keyword>
<keyword evidence="2" id="KW-0472">Membrane</keyword>
<sequence length="375" mass="40742">MYATCIFCHGALGANESIEHFPVGRRLAFDAAKGRLWAVCPRCGRWNLSPLEERWEAIEECERAFRGTTLRTSTEHIGLARLRDGTELVRIGAPQRPEFAAWRYGAQFTGRQKRMWLSTLSVAGAAASLAGGAVLTLAGASVLPLVGLAGLPLAAVAEWRKRGLPRGATELEAGAARQTLVDNEGVPIMERGRVMSRVRLRSRPVGGHAWAVEVHTANHWLDPATGITDPRPRTHMLTGGAALRTLAVLTAEANAIGGSRSQVDGAVRLIDRNFTAERFLARAEEHARELGAGFRDVWALPPELRFALEMASNEDAEKRALEGELAELERHWREAEEVAAIADRLVVPAAVEARLNHLRGAIPPRAPGRGDSSGR</sequence>
<evidence type="ECO:0000313" key="4">
    <source>
        <dbReference type="Proteomes" id="UP000582837"/>
    </source>
</evidence>
<reference evidence="3 4" key="1">
    <citation type="submission" date="2020-08" db="EMBL/GenBank/DDBJ databases">
        <title>Genomic Encyclopedia of Type Strains, Phase IV (KMG-IV): sequencing the most valuable type-strain genomes for metagenomic binning, comparative biology and taxonomic classification.</title>
        <authorList>
            <person name="Goeker M."/>
        </authorList>
    </citation>
    <scope>NUCLEOTIDE SEQUENCE [LARGE SCALE GENOMIC DNA]</scope>
    <source>
        <strain evidence="3 4">DSM 29007</strain>
    </source>
</reference>
<evidence type="ECO:0000256" key="1">
    <source>
        <dbReference type="SAM" id="Coils"/>
    </source>
</evidence>
<organism evidence="3 4">
    <name type="scientific">Longimicrobium terrae</name>
    <dbReference type="NCBI Taxonomy" id="1639882"/>
    <lineage>
        <taxon>Bacteria</taxon>
        <taxon>Pseudomonadati</taxon>
        <taxon>Gemmatimonadota</taxon>
        <taxon>Longimicrobiia</taxon>
        <taxon>Longimicrobiales</taxon>
        <taxon>Longimicrobiaceae</taxon>
        <taxon>Longimicrobium</taxon>
    </lineage>
</organism>
<name>A0A841GMF1_9BACT</name>
<feature type="transmembrane region" description="Helical" evidence="2">
    <location>
        <begin position="115"/>
        <end position="135"/>
    </location>
</feature>
<feature type="coiled-coil region" evidence="1">
    <location>
        <begin position="311"/>
        <end position="338"/>
    </location>
</feature>
<comment type="caution">
    <text evidence="3">The sequence shown here is derived from an EMBL/GenBank/DDBJ whole genome shotgun (WGS) entry which is preliminary data.</text>
</comment>
<keyword evidence="1" id="KW-0175">Coiled coil</keyword>
<evidence type="ECO:0000256" key="2">
    <source>
        <dbReference type="SAM" id="Phobius"/>
    </source>
</evidence>
<gene>
    <name evidence="3" type="ORF">HNQ61_001414</name>
</gene>
<keyword evidence="4" id="KW-1185">Reference proteome</keyword>
<evidence type="ECO:0000313" key="3">
    <source>
        <dbReference type="EMBL" id="MBB6069797.1"/>
    </source>
</evidence>